<comment type="subcellular location">
    <subcellularLocation>
        <location evidence="1">Membrane</location>
        <topology evidence="1">Multi-pass membrane protein</topology>
    </subcellularLocation>
</comment>
<accession>A0A072TNB7</accession>
<evidence type="ECO:0000256" key="3">
    <source>
        <dbReference type="ARBA" id="ARBA00022989"/>
    </source>
</evidence>
<feature type="transmembrane region" description="Helical" evidence="5">
    <location>
        <begin position="210"/>
        <end position="236"/>
    </location>
</feature>
<dbReference type="AlphaFoldDB" id="A0A072TNB7"/>
<sequence>MVHIELDSESCSFKGIAIDDFDSGSSGSGIRRELSFSRWCDDDDNDGGDGRVILDQKLGDEDVIVEEDAVYELPFVEKNEVQGRVLDRERFSFDKFRKERSVPMNGASAMDDDSVYRRGNGSEKYVPFDIEDSPERGTVGGDSYDSGGGVGSLHKSSENTVPVANILKTMFFIFVWYTFSLFLTLWTLPFTVVPTALGTAMDVNLSNASLVFISVTFATMCKSAAPIFLLLFAFAFRLEVPSFKLSGIILVISIGILLTVSKETEFEIWGFVLVMLAAVMSGFRWCMTQILLQKESYGLKNPLTLMSYVAPVMAVASALLSLALDPWEEFRENEYFDSSWHITRSCFLMFFGGTLAFFMVLTEYILVSVTSAVTVTIAGVVKEAVTILVAVLYFHDAFTWLKGFGLFTIMVGVSLFNVYKYQKLHAGDNVADHHTKDSAAKYVILEEMDEQDGGI</sequence>
<proteinExistence type="predicted"/>
<feature type="domain" description="Sugar phosphate transporter" evidence="6">
    <location>
        <begin position="189"/>
        <end position="417"/>
    </location>
</feature>
<evidence type="ECO:0000256" key="2">
    <source>
        <dbReference type="ARBA" id="ARBA00022692"/>
    </source>
</evidence>
<dbReference type="EnsemblPlants" id="KEH18328">
    <property type="protein sequence ID" value="KEH18328"/>
    <property type="gene ID" value="MTR_8g016090"/>
</dbReference>
<feature type="transmembrane region" description="Helical" evidence="5">
    <location>
        <begin position="308"/>
        <end position="327"/>
    </location>
</feature>
<feature type="transmembrane region" description="Helical" evidence="5">
    <location>
        <begin position="400"/>
        <end position="419"/>
    </location>
</feature>
<keyword evidence="2 5" id="KW-0812">Transmembrane</keyword>
<evidence type="ECO:0000259" key="6">
    <source>
        <dbReference type="Pfam" id="PF03151"/>
    </source>
</evidence>
<evidence type="ECO:0000313" key="7">
    <source>
        <dbReference type="EMBL" id="KEH18328.1"/>
    </source>
</evidence>
<evidence type="ECO:0000313" key="8">
    <source>
        <dbReference type="EnsemblPlants" id="KEH18328"/>
    </source>
</evidence>
<keyword evidence="9" id="KW-1185">Reference proteome</keyword>
<feature type="transmembrane region" description="Helical" evidence="5">
    <location>
        <begin position="243"/>
        <end position="260"/>
    </location>
</feature>
<evidence type="ECO:0000256" key="5">
    <source>
        <dbReference type="SAM" id="Phobius"/>
    </source>
</evidence>
<evidence type="ECO:0000256" key="4">
    <source>
        <dbReference type="ARBA" id="ARBA00023136"/>
    </source>
</evidence>
<reference evidence="7 9" key="1">
    <citation type="journal article" date="2011" name="Nature">
        <title>The Medicago genome provides insight into the evolution of rhizobial symbioses.</title>
        <authorList>
            <person name="Young N.D."/>
            <person name="Debelle F."/>
            <person name="Oldroyd G.E."/>
            <person name="Geurts R."/>
            <person name="Cannon S.B."/>
            <person name="Udvardi M.K."/>
            <person name="Benedito V.A."/>
            <person name="Mayer K.F."/>
            <person name="Gouzy J."/>
            <person name="Schoof H."/>
            <person name="Van de Peer Y."/>
            <person name="Proost S."/>
            <person name="Cook D.R."/>
            <person name="Meyers B.C."/>
            <person name="Spannagl M."/>
            <person name="Cheung F."/>
            <person name="De Mita S."/>
            <person name="Krishnakumar V."/>
            <person name="Gundlach H."/>
            <person name="Zhou S."/>
            <person name="Mudge J."/>
            <person name="Bharti A.K."/>
            <person name="Murray J.D."/>
            <person name="Naoumkina M.A."/>
            <person name="Rosen B."/>
            <person name="Silverstein K.A."/>
            <person name="Tang H."/>
            <person name="Rombauts S."/>
            <person name="Zhao P.X."/>
            <person name="Zhou P."/>
            <person name="Barbe V."/>
            <person name="Bardou P."/>
            <person name="Bechner M."/>
            <person name="Bellec A."/>
            <person name="Berger A."/>
            <person name="Berges H."/>
            <person name="Bidwell S."/>
            <person name="Bisseling T."/>
            <person name="Choisne N."/>
            <person name="Couloux A."/>
            <person name="Denny R."/>
            <person name="Deshpande S."/>
            <person name="Dai X."/>
            <person name="Doyle J.J."/>
            <person name="Dudez A.M."/>
            <person name="Farmer A.D."/>
            <person name="Fouteau S."/>
            <person name="Franken C."/>
            <person name="Gibelin C."/>
            <person name="Gish J."/>
            <person name="Goldstein S."/>
            <person name="Gonzalez A.J."/>
            <person name="Green P.J."/>
            <person name="Hallab A."/>
            <person name="Hartog M."/>
            <person name="Hua A."/>
            <person name="Humphray S.J."/>
            <person name="Jeong D.H."/>
            <person name="Jing Y."/>
            <person name="Jocker A."/>
            <person name="Kenton S.M."/>
            <person name="Kim D.J."/>
            <person name="Klee K."/>
            <person name="Lai H."/>
            <person name="Lang C."/>
            <person name="Lin S."/>
            <person name="Macmil S.L."/>
            <person name="Magdelenat G."/>
            <person name="Matthews L."/>
            <person name="McCorrison J."/>
            <person name="Monaghan E.L."/>
            <person name="Mun J.H."/>
            <person name="Najar F.Z."/>
            <person name="Nicholson C."/>
            <person name="Noirot C."/>
            <person name="O'Bleness M."/>
            <person name="Paule C.R."/>
            <person name="Poulain J."/>
            <person name="Prion F."/>
            <person name="Qin B."/>
            <person name="Qu C."/>
            <person name="Retzel E.F."/>
            <person name="Riddle C."/>
            <person name="Sallet E."/>
            <person name="Samain S."/>
            <person name="Samson N."/>
            <person name="Sanders I."/>
            <person name="Saurat O."/>
            <person name="Scarpelli C."/>
            <person name="Schiex T."/>
            <person name="Segurens B."/>
            <person name="Severin A.J."/>
            <person name="Sherrier D.J."/>
            <person name="Shi R."/>
            <person name="Sims S."/>
            <person name="Singer S.R."/>
            <person name="Sinharoy S."/>
            <person name="Sterck L."/>
            <person name="Viollet A."/>
            <person name="Wang B.B."/>
            <person name="Wang K."/>
            <person name="Wang M."/>
            <person name="Wang X."/>
            <person name="Warfsmann J."/>
            <person name="Weissenbach J."/>
            <person name="White D.D."/>
            <person name="White J.D."/>
            <person name="Wiley G.B."/>
            <person name="Wincker P."/>
            <person name="Xing Y."/>
            <person name="Yang L."/>
            <person name="Yao Z."/>
            <person name="Ying F."/>
            <person name="Zhai J."/>
            <person name="Zhou L."/>
            <person name="Zuber A."/>
            <person name="Denarie J."/>
            <person name="Dixon R.A."/>
            <person name="May G.D."/>
            <person name="Schwartz D.C."/>
            <person name="Rogers J."/>
            <person name="Quetier F."/>
            <person name="Town C.D."/>
            <person name="Roe B.A."/>
        </authorList>
    </citation>
    <scope>NUCLEOTIDE SEQUENCE [LARGE SCALE GENOMIC DNA]</scope>
    <source>
        <strain evidence="7">A17</strain>
        <strain evidence="8 9">cv. Jemalong A17</strain>
    </source>
</reference>
<dbReference type="PANTHER" id="PTHR11132">
    <property type="entry name" value="SOLUTE CARRIER FAMILY 35"/>
    <property type="match status" value="1"/>
</dbReference>
<organism evidence="7 9">
    <name type="scientific">Medicago truncatula</name>
    <name type="common">Barrel medic</name>
    <name type="synonym">Medicago tribuloides</name>
    <dbReference type="NCBI Taxonomy" id="3880"/>
    <lineage>
        <taxon>Eukaryota</taxon>
        <taxon>Viridiplantae</taxon>
        <taxon>Streptophyta</taxon>
        <taxon>Embryophyta</taxon>
        <taxon>Tracheophyta</taxon>
        <taxon>Spermatophyta</taxon>
        <taxon>Magnoliopsida</taxon>
        <taxon>eudicotyledons</taxon>
        <taxon>Gunneridae</taxon>
        <taxon>Pentapetalae</taxon>
        <taxon>rosids</taxon>
        <taxon>fabids</taxon>
        <taxon>Fabales</taxon>
        <taxon>Fabaceae</taxon>
        <taxon>Papilionoideae</taxon>
        <taxon>50 kb inversion clade</taxon>
        <taxon>NPAAA clade</taxon>
        <taxon>Hologalegina</taxon>
        <taxon>IRL clade</taxon>
        <taxon>Trifolieae</taxon>
        <taxon>Medicago</taxon>
    </lineage>
</organism>
<name>A0A072TNB7_MEDTR</name>
<dbReference type="InterPro" id="IPR050186">
    <property type="entry name" value="TPT_transporter"/>
</dbReference>
<feature type="transmembrane region" description="Helical" evidence="5">
    <location>
        <begin position="266"/>
        <end position="287"/>
    </location>
</feature>
<keyword evidence="4 5" id="KW-0472">Membrane</keyword>
<keyword evidence="3 5" id="KW-1133">Transmembrane helix</keyword>
<evidence type="ECO:0000313" key="9">
    <source>
        <dbReference type="Proteomes" id="UP000002051"/>
    </source>
</evidence>
<reference evidence="7 9" key="2">
    <citation type="journal article" date="2014" name="BMC Genomics">
        <title>An improved genome release (version Mt4.0) for the model legume Medicago truncatula.</title>
        <authorList>
            <person name="Tang H."/>
            <person name="Krishnakumar V."/>
            <person name="Bidwell S."/>
            <person name="Rosen B."/>
            <person name="Chan A."/>
            <person name="Zhou S."/>
            <person name="Gentzbittel L."/>
            <person name="Childs K.L."/>
            <person name="Yandell M."/>
            <person name="Gundlach H."/>
            <person name="Mayer K.F."/>
            <person name="Schwartz D.C."/>
            <person name="Town C.D."/>
        </authorList>
    </citation>
    <scope>GENOME REANNOTATION</scope>
    <source>
        <strain evidence="7">A17</strain>
        <strain evidence="8 9">cv. Jemalong A17</strain>
    </source>
</reference>
<dbReference type="Pfam" id="PF03151">
    <property type="entry name" value="TPT"/>
    <property type="match status" value="1"/>
</dbReference>
<dbReference type="GO" id="GO:0016020">
    <property type="term" value="C:membrane"/>
    <property type="evidence" value="ECO:0007669"/>
    <property type="project" value="UniProtKB-SubCell"/>
</dbReference>
<evidence type="ECO:0000256" key="1">
    <source>
        <dbReference type="ARBA" id="ARBA00004141"/>
    </source>
</evidence>
<feature type="transmembrane region" description="Helical" evidence="5">
    <location>
        <begin position="347"/>
        <end position="366"/>
    </location>
</feature>
<protein>
    <submittedName>
        <fullName evidence="7">Triose-phosphate transporter family protein</fullName>
    </submittedName>
</protein>
<dbReference type="EMBL" id="CM001224">
    <property type="protein sequence ID" value="KEH18328.1"/>
    <property type="molecule type" value="Genomic_DNA"/>
</dbReference>
<gene>
    <name evidence="8" type="primary">25500433</name>
    <name evidence="7" type="ordered locus">MTR_8g016090</name>
</gene>
<dbReference type="OrthoDB" id="18894at2759"/>
<dbReference type="Proteomes" id="UP000002051">
    <property type="component" value="Chromosome 8"/>
</dbReference>
<reference evidence="8" key="3">
    <citation type="submission" date="2015-04" db="UniProtKB">
        <authorList>
            <consortium name="EnsemblPlants"/>
        </authorList>
    </citation>
    <scope>IDENTIFICATION</scope>
    <source>
        <strain evidence="8">cv. Jemalong A17</strain>
    </source>
</reference>
<feature type="transmembrane region" description="Helical" evidence="5">
    <location>
        <begin position="171"/>
        <end position="190"/>
    </location>
</feature>
<dbReference type="InterPro" id="IPR004853">
    <property type="entry name" value="Sugar_P_trans_dom"/>
</dbReference>